<dbReference type="AlphaFoldDB" id="A0A6A6W6W7"/>
<evidence type="ECO:0000313" key="2">
    <source>
        <dbReference type="Proteomes" id="UP000799437"/>
    </source>
</evidence>
<dbReference type="RefSeq" id="XP_033601053.1">
    <property type="nucleotide sequence ID" value="XM_033741045.1"/>
</dbReference>
<dbReference type="Proteomes" id="UP000799437">
    <property type="component" value="Unassembled WGS sequence"/>
</dbReference>
<dbReference type="EMBL" id="ML996571">
    <property type="protein sequence ID" value="KAF2758602.1"/>
    <property type="molecule type" value="Genomic_DNA"/>
</dbReference>
<sequence length="220" mass="24744">MLCFERSCLLVHMYSIFLTDECGHIVWHGETGDKGGTEIPDWAMMCLMSVPHVGIVFFKQPATSKVRKGIAHTPRRIGLVLASNQSTNDRIQTMLGQNIPSLVFFGSWFHGDFVVILSCHGVLRRACSCICLSVYLPSFRRIRTLYLAKRIRLQSKKSSQPSISLPASHRLSSLKSNHPDICKTLVIPVRQSGNVVYERASLAVPGSFRSYERIHQTVEQ</sequence>
<dbReference type="GeneID" id="54482099"/>
<organism evidence="1 2">
    <name type="scientific">Pseudovirgaria hyperparasitica</name>
    <dbReference type="NCBI Taxonomy" id="470096"/>
    <lineage>
        <taxon>Eukaryota</taxon>
        <taxon>Fungi</taxon>
        <taxon>Dikarya</taxon>
        <taxon>Ascomycota</taxon>
        <taxon>Pezizomycotina</taxon>
        <taxon>Dothideomycetes</taxon>
        <taxon>Dothideomycetes incertae sedis</taxon>
        <taxon>Acrospermales</taxon>
        <taxon>Acrospermaceae</taxon>
        <taxon>Pseudovirgaria</taxon>
    </lineage>
</organism>
<gene>
    <name evidence="1" type="ORF">EJ05DRAFT_358705</name>
</gene>
<proteinExistence type="predicted"/>
<accession>A0A6A6W6W7</accession>
<protein>
    <submittedName>
        <fullName evidence="1">Uncharacterized protein</fullName>
    </submittedName>
</protein>
<reference evidence="1" key="1">
    <citation type="journal article" date="2020" name="Stud. Mycol.">
        <title>101 Dothideomycetes genomes: a test case for predicting lifestyles and emergence of pathogens.</title>
        <authorList>
            <person name="Haridas S."/>
            <person name="Albert R."/>
            <person name="Binder M."/>
            <person name="Bloem J."/>
            <person name="Labutti K."/>
            <person name="Salamov A."/>
            <person name="Andreopoulos B."/>
            <person name="Baker S."/>
            <person name="Barry K."/>
            <person name="Bills G."/>
            <person name="Bluhm B."/>
            <person name="Cannon C."/>
            <person name="Castanera R."/>
            <person name="Culley D."/>
            <person name="Daum C."/>
            <person name="Ezra D."/>
            <person name="Gonzalez J."/>
            <person name="Henrissat B."/>
            <person name="Kuo A."/>
            <person name="Liang C."/>
            <person name="Lipzen A."/>
            <person name="Lutzoni F."/>
            <person name="Magnuson J."/>
            <person name="Mondo S."/>
            <person name="Nolan M."/>
            <person name="Ohm R."/>
            <person name="Pangilinan J."/>
            <person name="Park H.-J."/>
            <person name="Ramirez L."/>
            <person name="Alfaro M."/>
            <person name="Sun H."/>
            <person name="Tritt A."/>
            <person name="Yoshinaga Y."/>
            <person name="Zwiers L.-H."/>
            <person name="Turgeon B."/>
            <person name="Goodwin S."/>
            <person name="Spatafora J."/>
            <person name="Crous P."/>
            <person name="Grigoriev I."/>
        </authorList>
    </citation>
    <scope>NUCLEOTIDE SEQUENCE</scope>
    <source>
        <strain evidence="1">CBS 121739</strain>
    </source>
</reference>
<name>A0A6A6W6W7_9PEZI</name>
<keyword evidence="2" id="KW-1185">Reference proteome</keyword>
<evidence type="ECO:0000313" key="1">
    <source>
        <dbReference type="EMBL" id="KAF2758602.1"/>
    </source>
</evidence>